<evidence type="ECO:0000313" key="2">
    <source>
        <dbReference type="EMBL" id="CAB4881997.1"/>
    </source>
</evidence>
<name>A0A6J7EFA8_9ZZZZ</name>
<feature type="region of interest" description="Disordered" evidence="1">
    <location>
        <begin position="189"/>
        <end position="229"/>
    </location>
</feature>
<accession>A0A6J7EFA8</accession>
<dbReference type="EMBL" id="CAFBLS010000185">
    <property type="protein sequence ID" value="CAB4881997.1"/>
    <property type="molecule type" value="Genomic_DNA"/>
</dbReference>
<proteinExistence type="predicted"/>
<sequence length="245" mass="26211">MARCISAGAEPLFAVNPQPLMVAAAPAAGQVVASWLTGRAIASTSGPGVQGPASWTSATSLAKDFGSYPGWTITAETGKRFASDRWAIDVIPAQACTLEGSAPFMQWAAVRIQVLAIRDPPQSEFWLMRSTCHGFAATVVGIPPTIRGLACGAAWAGAAAHGRIIRTSSMASTLGRRIVLSVLHDPARASRERPCPGRRRRHRSRCTGPGLARGRPRSGRHLARRRSCREWPAEQPRSFRCEPPA</sequence>
<dbReference type="AlphaFoldDB" id="A0A6J7EFA8"/>
<gene>
    <name evidence="2" type="ORF">UFOPK3402_01396</name>
</gene>
<protein>
    <submittedName>
        <fullName evidence="2">Unannotated protein</fullName>
    </submittedName>
</protein>
<organism evidence="2">
    <name type="scientific">freshwater metagenome</name>
    <dbReference type="NCBI Taxonomy" id="449393"/>
    <lineage>
        <taxon>unclassified sequences</taxon>
        <taxon>metagenomes</taxon>
        <taxon>ecological metagenomes</taxon>
    </lineage>
</organism>
<feature type="compositionally biased region" description="Basic residues" evidence="1">
    <location>
        <begin position="196"/>
        <end position="205"/>
    </location>
</feature>
<feature type="compositionally biased region" description="Basic residues" evidence="1">
    <location>
        <begin position="214"/>
        <end position="227"/>
    </location>
</feature>
<evidence type="ECO:0000256" key="1">
    <source>
        <dbReference type="SAM" id="MobiDB-lite"/>
    </source>
</evidence>
<reference evidence="2" key="1">
    <citation type="submission" date="2020-05" db="EMBL/GenBank/DDBJ databases">
        <authorList>
            <person name="Chiriac C."/>
            <person name="Salcher M."/>
            <person name="Ghai R."/>
            <person name="Kavagutti S V."/>
        </authorList>
    </citation>
    <scope>NUCLEOTIDE SEQUENCE</scope>
</reference>